<dbReference type="EMBL" id="CP032412">
    <property type="protein sequence ID" value="AYB42674.1"/>
    <property type="molecule type" value="Genomic_DNA"/>
</dbReference>
<name>A0A385TJ56_PAELA</name>
<proteinExistence type="predicted"/>
<evidence type="ECO:0000313" key="1">
    <source>
        <dbReference type="EMBL" id="AYB42674.1"/>
    </source>
</evidence>
<organism evidence="1 2">
    <name type="scientific">Paenibacillus lautus</name>
    <name type="common">Bacillus lautus</name>
    <dbReference type="NCBI Taxonomy" id="1401"/>
    <lineage>
        <taxon>Bacteria</taxon>
        <taxon>Bacillati</taxon>
        <taxon>Bacillota</taxon>
        <taxon>Bacilli</taxon>
        <taxon>Bacillales</taxon>
        <taxon>Paenibacillaceae</taxon>
        <taxon>Paenibacillus</taxon>
    </lineage>
</organism>
<evidence type="ECO:0000313" key="2">
    <source>
        <dbReference type="Proteomes" id="UP000266552"/>
    </source>
</evidence>
<keyword evidence="2" id="KW-1185">Reference proteome</keyword>
<protein>
    <submittedName>
        <fullName evidence="1">Uncharacterized protein</fullName>
    </submittedName>
</protein>
<dbReference type="Proteomes" id="UP000266552">
    <property type="component" value="Chromosome"/>
</dbReference>
<accession>A0A385TJ56</accession>
<gene>
    <name evidence="1" type="ORF">D5F53_04970</name>
</gene>
<dbReference type="KEGG" id="plw:D5F53_04970"/>
<dbReference type="AlphaFoldDB" id="A0A385TJ56"/>
<reference evidence="1 2" key="1">
    <citation type="submission" date="2018-09" db="EMBL/GenBank/DDBJ databases">
        <title>Genome Sequence of Paenibacillus lautus Strain E7593-69, Azo Dye-Degrading Bacteria, Isolated from Commercial Tattoo Inks.</title>
        <authorList>
            <person name="Nho S.W."/>
            <person name="Kim S.-J."/>
            <person name="Kweon O."/>
            <person name="Cerniglia C.E."/>
        </authorList>
    </citation>
    <scope>NUCLEOTIDE SEQUENCE [LARGE SCALE GENOMIC DNA]</scope>
    <source>
        <strain evidence="1 2">E7593-69</strain>
    </source>
</reference>
<sequence>MKALKVHLLFENKGVVIYLTSIITESQANGLLTLLPGMRDIGAKDIKRFSEDCQQKNKALYHRLV</sequence>